<gene>
    <name evidence="3" type="ORF">QO033_07335</name>
</gene>
<keyword evidence="2" id="KW-0472">Membrane</keyword>
<feature type="transmembrane region" description="Helical" evidence="2">
    <location>
        <begin position="39"/>
        <end position="58"/>
    </location>
</feature>
<evidence type="ECO:0000313" key="3">
    <source>
        <dbReference type="EMBL" id="MDK3017485.1"/>
    </source>
</evidence>
<sequence>MTLPGRDYRLIPGPARLDRDNRLGNSDQNRAEWTNQMRLFLLLSGLLALTACGGVPLVPLI</sequence>
<keyword evidence="2" id="KW-0812">Transmembrane</keyword>
<dbReference type="Proteomes" id="UP001243757">
    <property type="component" value="Unassembled WGS sequence"/>
</dbReference>
<protein>
    <submittedName>
        <fullName evidence="3">Uncharacterized protein</fullName>
    </submittedName>
</protein>
<evidence type="ECO:0000256" key="2">
    <source>
        <dbReference type="SAM" id="Phobius"/>
    </source>
</evidence>
<keyword evidence="2" id="KW-1133">Transmembrane helix</keyword>
<proteinExistence type="predicted"/>
<name>A0ABT7EYS0_9RHOB</name>
<evidence type="ECO:0000256" key="1">
    <source>
        <dbReference type="SAM" id="MobiDB-lite"/>
    </source>
</evidence>
<feature type="region of interest" description="Disordered" evidence="1">
    <location>
        <begin position="1"/>
        <end position="26"/>
    </location>
</feature>
<reference evidence="3 4" key="1">
    <citation type="submission" date="2023-05" db="EMBL/GenBank/DDBJ databases">
        <title>Pseudodonghicola sp. nov.</title>
        <authorList>
            <person name="Huang J."/>
        </authorList>
    </citation>
    <scope>NUCLEOTIDE SEQUENCE [LARGE SCALE GENOMIC DNA]</scope>
    <source>
        <strain evidence="3 4">IC7</strain>
    </source>
</reference>
<comment type="caution">
    <text evidence="3">The sequence shown here is derived from an EMBL/GenBank/DDBJ whole genome shotgun (WGS) entry which is preliminary data.</text>
</comment>
<accession>A0ABT7EYS0</accession>
<evidence type="ECO:0000313" key="4">
    <source>
        <dbReference type="Proteomes" id="UP001243757"/>
    </source>
</evidence>
<keyword evidence="4" id="KW-1185">Reference proteome</keyword>
<organism evidence="3 4">
    <name type="scientific">Pseudodonghicola flavimaris</name>
    <dbReference type="NCBI Taxonomy" id="3050036"/>
    <lineage>
        <taxon>Bacteria</taxon>
        <taxon>Pseudomonadati</taxon>
        <taxon>Pseudomonadota</taxon>
        <taxon>Alphaproteobacteria</taxon>
        <taxon>Rhodobacterales</taxon>
        <taxon>Paracoccaceae</taxon>
        <taxon>Pseudodonghicola</taxon>
    </lineage>
</organism>
<dbReference type="RefSeq" id="WP_284480300.1">
    <property type="nucleotide sequence ID" value="NZ_JASNJD010000004.1"/>
</dbReference>
<dbReference type="EMBL" id="JASNJD010000004">
    <property type="protein sequence ID" value="MDK3017485.1"/>
    <property type="molecule type" value="Genomic_DNA"/>
</dbReference>